<dbReference type="Proteomes" id="UP001558652">
    <property type="component" value="Unassembled WGS sequence"/>
</dbReference>
<gene>
    <name evidence="2" type="ORF">AAG570_009146</name>
</gene>
<sequence length="262" mass="29710">MASKRRNMFHENKAQETSEIEIHIGPVCQRCLACIVVVSRLGVDGRSVTCCTDSGDQPTRVVIPRTAPGRYPPPQYETTQRIGHSTEGGTHLTNRKPSLNHSLPPRDYTTPFTLPLPGLYRGLGTPLITPSFLYPIREGYFFISVQRMEFALSLRRERRDEEASHWWQFLTCSESTVALPLLIERDQRLFNLRGGFKGWTGKELTCRRDENGVGKDVSLSTRRLVVDYWRPRKASAWNMGEKLSPPSSGEESVCRGREADSQ</sequence>
<feature type="compositionally biased region" description="Basic and acidic residues" evidence="1">
    <location>
        <begin position="252"/>
        <end position="262"/>
    </location>
</feature>
<comment type="caution">
    <text evidence="2">The sequence shown here is derived from an EMBL/GenBank/DDBJ whole genome shotgun (WGS) entry which is preliminary data.</text>
</comment>
<protein>
    <submittedName>
        <fullName evidence="2">Uncharacterized protein</fullName>
    </submittedName>
</protein>
<reference evidence="2 3" key="1">
    <citation type="submission" date="2024-07" db="EMBL/GenBank/DDBJ databases">
        <title>Chromosome-level genome assembly of the water stick insect Ranatra chinensis (Heteroptera: Nepidae).</title>
        <authorList>
            <person name="Liu X."/>
        </authorList>
    </citation>
    <scope>NUCLEOTIDE SEQUENCE [LARGE SCALE GENOMIC DNA]</scope>
    <source>
        <strain evidence="2">Cailab_2021Rc</strain>
        <tissue evidence="2">Muscle</tissue>
    </source>
</reference>
<accession>A0ABD0YSW0</accession>
<feature type="compositionally biased region" description="Polar residues" evidence="1">
    <location>
        <begin position="76"/>
        <end position="101"/>
    </location>
</feature>
<feature type="region of interest" description="Disordered" evidence="1">
    <location>
        <begin position="64"/>
        <end position="104"/>
    </location>
</feature>
<dbReference type="AlphaFoldDB" id="A0ABD0YSW0"/>
<name>A0ABD0YSW0_9HEMI</name>
<dbReference type="EMBL" id="JBFDAA010000003">
    <property type="protein sequence ID" value="KAL1139085.1"/>
    <property type="molecule type" value="Genomic_DNA"/>
</dbReference>
<proteinExistence type="predicted"/>
<evidence type="ECO:0000313" key="2">
    <source>
        <dbReference type="EMBL" id="KAL1139085.1"/>
    </source>
</evidence>
<feature type="region of interest" description="Disordered" evidence="1">
    <location>
        <begin position="238"/>
        <end position="262"/>
    </location>
</feature>
<organism evidence="2 3">
    <name type="scientific">Ranatra chinensis</name>
    <dbReference type="NCBI Taxonomy" id="642074"/>
    <lineage>
        <taxon>Eukaryota</taxon>
        <taxon>Metazoa</taxon>
        <taxon>Ecdysozoa</taxon>
        <taxon>Arthropoda</taxon>
        <taxon>Hexapoda</taxon>
        <taxon>Insecta</taxon>
        <taxon>Pterygota</taxon>
        <taxon>Neoptera</taxon>
        <taxon>Paraneoptera</taxon>
        <taxon>Hemiptera</taxon>
        <taxon>Heteroptera</taxon>
        <taxon>Panheteroptera</taxon>
        <taxon>Nepomorpha</taxon>
        <taxon>Nepidae</taxon>
        <taxon>Ranatrinae</taxon>
        <taxon>Ranatra</taxon>
    </lineage>
</organism>
<evidence type="ECO:0000256" key="1">
    <source>
        <dbReference type="SAM" id="MobiDB-lite"/>
    </source>
</evidence>
<evidence type="ECO:0000313" key="3">
    <source>
        <dbReference type="Proteomes" id="UP001558652"/>
    </source>
</evidence>
<keyword evidence="3" id="KW-1185">Reference proteome</keyword>